<comment type="caution">
    <text evidence="2">The sequence shown here is derived from an EMBL/GenBank/DDBJ whole genome shotgun (WGS) entry which is preliminary data.</text>
</comment>
<dbReference type="Proteomes" id="UP000314294">
    <property type="component" value="Unassembled WGS sequence"/>
</dbReference>
<name>A0A4Z2IT05_9TELE</name>
<gene>
    <name evidence="2" type="ORF">EYF80_008776</name>
</gene>
<dbReference type="AlphaFoldDB" id="A0A4Z2IT05"/>
<proteinExistence type="predicted"/>
<keyword evidence="3" id="KW-1185">Reference proteome</keyword>
<feature type="compositionally biased region" description="Basic and acidic residues" evidence="1">
    <location>
        <begin position="84"/>
        <end position="98"/>
    </location>
</feature>
<evidence type="ECO:0000313" key="3">
    <source>
        <dbReference type="Proteomes" id="UP000314294"/>
    </source>
</evidence>
<evidence type="ECO:0000256" key="1">
    <source>
        <dbReference type="SAM" id="MobiDB-lite"/>
    </source>
</evidence>
<accession>A0A4Z2IT05</accession>
<organism evidence="2 3">
    <name type="scientific">Liparis tanakae</name>
    <name type="common">Tanaka's snailfish</name>
    <dbReference type="NCBI Taxonomy" id="230148"/>
    <lineage>
        <taxon>Eukaryota</taxon>
        <taxon>Metazoa</taxon>
        <taxon>Chordata</taxon>
        <taxon>Craniata</taxon>
        <taxon>Vertebrata</taxon>
        <taxon>Euteleostomi</taxon>
        <taxon>Actinopterygii</taxon>
        <taxon>Neopterygii</taxon>
        <taxon>Teleostei</taxon>
        <taxon>Neoteleostei</taxon>
        <taxon>Acanthomorphata</taxon>
        <taxon>Eupercaria</taxon>
        <taxon>Perciformes</taxon>
        <taxon>Cottioidei</taxon>
        <taxon>Cottales</taxon>
        <taxon>Liparidae</taxon>
        <taxon>Liparis</taxon>
    </lineage>
</organism>
<sequence>MQDPVTVCAGPPCQFVWEGLKVTPSPHQEHAAGLVKVAEGQMRHTTPYHTSPRPPMSTGGRHLKDTPPSALSYSQDGETGADGGAREKRGGWRFDIHNSEYITITDEAP</sequence>
<dbReference type="EMBL" id="SRLO01000049">
    <property type="protein sequence ID" value="TNN81120.1"/>
    <property type="molecule type" value="Genomic_DNA"/>
</dbReference>
<reference evidence="2 3" key="1">
    <citation type="submission" date="2019-03" db="EMBL/GenBank/DDBJ databases">
        <title>First draft genome of Liparis tanakae, snailfish: a comprehensive survey of snailfish specific genes.</title>
        <authorList>
            <person name="Kim W."/>
            <person name="Song I."/>
            <person name="Jeong J.-H."/>
            <person name="Kim D."/>
            <person name="Kim S."/>
            <person name="Ryu S."/>
            <person name="Song J.Y."/>
            <person name="Lee S.K."/>
        </authorList>
    </citation>
    <scope>NUCLEOTIDE SEQUENCE [LARGE SCALE GENOMIC DNA]</scope>
    <source>
        <tissue evidence="2">Muscle</tissue>
    </source>
</reference>
<evidence type="ECO:0000313" key="2">
    <source>
        <dbReference type="EMBL" id="TNN81120.1"/>
    </source>
</evidence>
<protein>
    <submittedName>
        <fullName evidence="2">Uncharacterized protein</fullName>
    </submittedName>
</protein>
<feature type="region of interest" description="Disordered" evidence="1">
    <location>
        <begin position="43"/>
        <end position="109"/>
    </location>
</feature>